<reference evidence="2" key="1">
    <citation type="submission" date="2022-11" db="EMBL/GenBank/DDBJ databases">
        <authorList>
            <person name="Coimbra C."/>
        </authorList>
    </citation>
    <scope>NUCLEOTIDE SEQUENCE</scope>
    <source>
        <strain evidence="2">Jales19</strain>
    </source>
</reference>
<gene>
    <name evidence="2" type="ORF">OOJ09_31515</name>
</gene>
<evidence type="ECO:0000313" key="2">
    <source>
        <dbReference type="EMBL" id="MCZ8548706.1"/>
    </source>
</evidence>
<keyword evidence="3" id="KW-1185">Reference proteome</keyword>
<dbReference type="EMBL" id="JAPFQA010000038">
    <property type="protein sequence ID" value="MCZ8548706.1"/>
    <property type="molecule type" value="Genomic_DNA"/>
</dbReference>
<feature type="compositionally biased region" description="Polar residues" evidence="1">
    <location>
        <begin position="82"/>
        <end position="100"/>
    </location>
</feature>
<proteinExistence type="predicted"/>
<comment type="caution">
    <text evidence="2">The sequence shown here is derived from an EMBL/GenBank/DDBJ whole genome shotgun (WGS) entry which is preliminary data.</text>
</comment>
<sequence>KGRPRLLHLSEGQANDHKTAAAVIEDLPANALLADRAYSSAAFRQALVKRGITPCIHPMPSIVFSTATILSYTDNATGLRTCSHASKTGDASTPDTTDVLTPSCRRSPSLQPSSSGSMSPDPS</sequence>
<name>A0ABT4R4E3_9HYPH</name>
<evidence type="ECO:0000256" key="1">
    <source>
        <dbReference type="SAM" id="MobiDB-lite"/>
    </source>
</evidence>
<protein>
    <recommendedName>
        <fullName evidence="4">Transposase DDE domain-containing protein</fullName>
    </recommendedName>
</protein>
<dbReference type="Proteomes" id="UP001152178">
    <property type="component" value="Unassembled WGS sequence"/>
</dbReference>
<evidence type="ECO:0000313" key="3">
    <source>
        <dbReference type="Proteomes" id="UP001152178"/>
    </source>
</evidence>
<evidence type="ECO:0008006" key="4">
    <source>
        <dbReference type="Google" id="ProtNLM"/>
    </source>
</evidence>
<feature type="region of interest" description="Disordered" evidence="1">
    <location>
        <begin position="82"/>
        <end position="123"/>
    </location>
</feature>
<organism evidence="2 3">
    <name type="scientific">Mesorhizobium qingshengii</name>
    <dbReference type="NCBI Taxonomy" id="1165689"/>
    <lineage>
        <taxon>Bacteria</taxon>
        <taxon>Pseudomonadati</taxon>
        <taxon>Pseudomonadota</taxon>
        <taxon>Alphaproteobacteria</taxon>
        <taxon>Hyphomicrobiales</taxon>
        <taxon>Phyllobacteriaceae</taxon>
        <taxon>Mesorhizobium</taxon>
    </lineage>
</organism>
<accession>A0ABT4R4E3</accession>
<feature type="compositionally biased region" description="Low complexity" evidence="1">
    <location>
        <begin position="102"/>
        <end position="123"/>
    </location>
</feature>
<feature type="non-terminal residue" evidence="2">
    <location>
        <position position="1"/>
    </location>
</feature>